<dbReference type="GO" id="GO:0005886">
    <property type="term" value="C:plasma membrane"/>
    <property type="evidence" value="ECO:0007669"/>
    <property type="project" value="UniProtKB-SubCell"/>
</dbReference>
<reference evidence="9 10" key="1">
    <citation type="submission" date="2020-07" db="EMBL/GenBank/DDBJ databases">
        <title>Vallitalea guaymasensis genome.</title>
        <authorList>
            <person name="Postec A."/>
        </authorList>
    </citation>
    <scope>NUCLEOTIDE SEQUENCE [LARGE SCALE GENOMIC DNA]</scope>
    <source>
        <strain evidence="9 10">Ra1766G1</strain>
    </source>
</reference>
<dbReference type="KEGG" id="vgu:HYG85_21405"/>
<keyword evidence="3" id="KW-1003">Cell membrane</keyword>
<feature type="transmembrane region" description="Helical" evidence="7">
    <location>
        <begin position="142"/>
        <end position="163"/>
    </location>
</feature>
<feature type="transmembrane region" description="Helical" evidence="7">
    <location>
        <begin position="12"/>
        <end position="36"/>
    </location>
</feature>
<evidence type="ECO:0000256" key="3">
    <source>
        <dbReference type="ARBA" id="ARBA00022475"/>
    </source>
</evidence>
<dbReference type="InterPro" id="IPR000515">
    <property type="entry name" value="MetI-like"/>
</dbReference>
<dbReference type="PANTHER" id="PTHR43744">
    <property type="entry name" value="ABC TRANSPORTER PERMEASE PROTEIN MG189-RELATED-RELATED"/>
    <property type="match status" value="1"/>
</dbReference>
<feature type="transmembrane region" description="Helical" evidence="7">
    <location>
        <begin position="110"/>
        <end position="130"/>
    </location>
</feature>
<evidence type="ECO:0000256" key="5">
    <source>
        <dbReference type="ARBA" id="ARBA00022989"/>
    </source>
</evidence>
<keyword evidence="4 7" id="KW-0812">Transmembrane</keyword>
<comment type="similarity">
    <text evidence="7">Belongs to the binding-protein-dependent transport system permease family.</text>
</comment>
<dbReference type="Proteomes" id="UP000677305">
    <property type="component" value="Chromosome"/>
</dbReference>
<dbReference type="SUPFAM" id="SSF161098">
    <property type="entry name" value="MetI-like"/>
    <property type="match status" value="1"/>
</dbReference>
<protein>
    <submittedName>
        <fullName evidence="9">Carbohydrate ABC transporter permease</fullName>
    </submittedName>
</protein>
<name>A0A8J8MEB3_9FIRM</name>
<dbReference type="CDD" id="cd06261">
    <property type="entry name" value="TM_PBP2"/>
    <property type="match status" value="1"/>
</dbReference>
<dbReference type="RefSeq" id="WP_113675337.1">
    <property type="nucleotide sequence ID" value="NZ_CAJXUH010000005.1"/>
</dbReference>
<evidence type="ECO:0000256" key="7">
    <source>
        <dbReference type="RuleBase" id="RU363032"/>
    </source>
</evidence>
<dbReference type="AlphaFoldDB" id="A0A8J8MEB3"/>
<evidence type="ECO:0000256" key="1">
    <source>
        <dbReference type="ARBA" id="ARBA00004651"/>
    </source>
</evidence>
<accession>A0A8J8MEB3</accession>
<sequence length="297" mass="33854">MIQSKNGQVVQKIITHAVLIIISATCLLPFILLISVSLSSEQDILNYGYRLIPHKIDFTAYKYVFENSKELIRSYEVSIFITVVATVISVFLKLLAAYPLSQKAFKCRKVIMFFIFFTMLFNGGLVPSYILISQYLNLDNTIWVMIIPQLVSAWDIIIMRTFLQRIPVSLFEAAKIDGANQYKIFIRIVIPLSKPIIATIALFTCLAKWNDWFTALLYIRDSQLYPLQYLLQRILMDLQFLIDHAQNAPAGMADSLKIPGESMRMAMCILAAGPMVFIFPFFQKYFVKGITIGSVKG</sequence>
<evidence type="ECO:0000259" key="8">
    <source>
        <dbReference type="PROSITE" id="PS50928"/>
    </source>
</evidence>
<gene>
    <name evidence="9" type="ORF">HYG85_21405</name>
</gene>
<evidence type="ECO:0000256" key="2">
    <source>
        <dbReference type="ARBA" id="ARBA00022448"/>
    </source>
</evidence>
<dbReference type="Pfam" id="PF00528">
    <property type="entry name" value="BPD_transp_1"/>
    <property type="match status" value="1"/>
</dbReference>
<feature type="transmembrane region" description="Helical" evidence="7">
    <location>
        <begin position="77"/>
        <end position="98"/>
    </location>
</feature>
<proteinExistence type="inferred from homology"/>
<evidence type="ECO:0000313" key="10">
    <source>
        <dbReference type="Proteomes" id="UP000677305"/>
    </source>
</evidence>
<organism evidence="9 10">
    <name type="scientific">Vallitalea guaymasensis</name>
    <dbReference type="NCBI Taxonomy" id="1185412"/>
    <lineage>
        <taxon>Bacteria</taxon>
        <taxon>Bacillati</taxon>
        <taxon>Bacillota</taxon>
        <taxon>Clostridia</taxon>
        <taxon>Lachnospirales</taxon>
        <taxon>Vallitaleaceae</taxon>
        <taxon>Vallitalea</taxon>
    </lineage>
</organism>
<feature type="domain" description="ABC transmembrane type-1" evidence="8">
    <location>
        <begin position="75"/>
        <end position="271"/>
    </location>
</feature>
<dbReference type="InterPro" id="IPR035906">
    <property type="entry name" value="MetI-like_sf"/>
</dbReference>
<keyword evidence="2 7" id="KW-0813">Transport</keyword>
<keyword evidence="10" id="KW-1185">Reference proteome</keyword>
<dbReference type="GO" id="GO:0055085">
    <property type="term" value="P:transmembrane transport"/>
    <property type="evidence" value="ECO:0007669"/>
    <property type="project" value="InterPro"/>
</dbReference>
<evidence type="ECO:0000313" key="9">
    <source>
        <dbReference type="EMBL" id="QUH31341.1"/>
    </source>
</evidence>
<dbReference type="EMBL" id="CP058561">
    <property type="protein sequence ID" value="QUH31341.1"/>
    <property type="molecule type" value="Genomic_DNA"/>
</dbReference>
<evidence type="ECO:0000256" key="6">
    <source>
        <dbReference type="ARBA" id="ARBA00023136"/>
    </source>
</evidence>
<dbReference type="PROSITE" id="PS50928">
    <property type="entry name" value="ABC_TM1"/>
    <property type="match status" value="1"/>
</dbReference>
<feature type="transmembrane region" description="Helical" evidence="7">
    <location>
        <begin position="262"/>
        <end position="282"/>
    </location>
</feature>
<feature type="transmembrane region" description="Helical" evidence="7">
    <location>
        <begin position="184"/>
        <end position="209"/>
    </location>
</feature>
<dbReference type="Gene3D" id="1.10.3720.10">
    <property type="entry name" value="MetI-like"/>
    <property type="match status" value="1"/>
</dbReference>
<keyword evidence="6 7" id="KW-0472">Membrane</keyword>
<dbReference type="PANTHER" id="PTHR43744:SF9">
    <property type="entry name" value="POLYGALACTURONAN_RHAMNOGALACTURONAN TRANSPORT SYSTEM PERMEASE PROTEIN YTCP"/>
    <property type="match status" value="1"/>
</dbReference>
<comment type="subcellular location">
    <subcellularLocation>
        <location evidence="1 7">Cell membrane</location>
        <topology evidence="1 7">Multi-pass membrane protein</topology>
    </subcellularLocation>
</comment>
<keyword evidence="5 7" id="KW-1133">Transmembrane helix</keyword>
<dbReference type="OrthoDB" id="157184at2"/>
<evidence type="ECO:0000256" key="4">
    <source>
        <dbReference type="ARBA" id="ARBA00022692"/>
    </source>
</evidence>